<protein>
    <recommendedName>
        <fullName evidence="2">RBR-type E3 ubiquitin transferase</fullName>
        <ecNumber evidence="2">2.3.2.31</ecNumber>
    </recommendedName>
</protein>
<evidence type="ECO:0000256" key="8">
    <source>
        <dbReference type="ARBA" id="ARBA00022833"/>
    </source>
</evidence>
<evidence type="ECO:0000256" key="1">
    <source>
        <dbReference type="ARBA" id="ARBA00001798"/>
    </source>
</evidence>
<evidence type="ECO:0000259" key="10">
    <source>
        <dbReference type="PROSITE" id="PS51873"/>
    </source>
</evidence>
<dbReference type="InterPro" id="IPR013083">
    <property type="entry name" value="Znf_RING/FYVE/PHD"/>
</dbReference>
<dbReference type="InterPro" id="IPR044066">
    <property type="entry name" value="TRIAD_supradom"/>
</dbReference>
<dbReference type="InterPro" id="IPR018957">
    <property type="entry name" value="Znf_C3HC4_RING-type"/>
</dbReference>
<sequence length="396" mass="44702">MNHDDDLNLARRLQLGDIDALGDGQKGRGTGRLTDYEIALSFMRDDIAAALIQSDDRRLALRDMESDFDDENVLRFIRNGEYLAALTVIGSKDNDLATPEADSEESKSSEGLDSGSTITRSRRSCDSCYEYFDTLPCTTPCEHRFCHDCARQLILGAIKEEMLYPPRCCNHVISHEVITSVLSDEELQEFSNKSVEYESKLRLYCAEPSCSSFIGSTNIKDEHGTCTKCHRRTHILCRSLAHPKEVDCPKDTGIQQLLKTAEEKHWRRCSECRRVVELVQGCNHIYCLSSCGYEFCYLCGLKWRTCVCQVWDEGRLMNRRHAERANRAIRPRAGYGARRVALPPLPPPAALAAAVENLPASRIARLIRPVVPVAPVENDDRSRRGLYGLLSGRTRR</sequence>
<dbReference type="GO" id="GO:0008270">
    <property type="term" value="F:zinc ion binding"/>
    <property type="evidence" value="ECO:0007669"/>
    <property type="project" value="UniProtKB-KW"/>
</dbReference>
<feature type="region of interest" description="Disordered" evidence="9">
    <location>
        <begin position="94"/>
        <end position="120"/>
    </location>
</feature>
<comment type="caution">
    <text evidence="11">The sequence shown here is derived from an EMBL/GenBank/DDBJ whole genome shotgun (WGS) entry which is preliminary data.</text>
</comment>
<dbReference type="InterPro" id="IPR002867">
    <property type="entry name" value="IBR_dom"/>
</dbReference>
<evidence type="ECO:0000256" key="3">
    <source>
        <dbReference type="ARBA" id="ARBA00022679"/>
    </source>
</evidence>
<proteinExistence type="predicted"/>
<keyword evidence="4" id="KW-0479">Metal-binding</keyword>
<dbReference type="GO" id="GO:0061630">
    <property type="term" value="F:ubiquitin protein ligase activity"/>
    <property type="evidence" value="ECO:0007669"/>
    <property type="project" value="UniProtKB-EC"/>
</dbReference>
<keyword evidence="12" id="KW-1185">Reference proteome</keyword>
<dbReference type="OrthoDB" id="10009520at2759"/>
<evidence type="ECO:0000256" key="2">
    <source>
        <dbReference type="ARBA" id="ARBA00012251"/>
    </source>
</evidence>
<evidence type="ECO:0000256" key="4">
    <source>
        <dbReference type="ARBA" id="ARBA00022723"/>
    </source>
</evidence>
<comment type="catalytic activity">
    <reaction evidence="1">
        <text>[E2 ubiquitin-conjugating enzyme]-S-ubiquitinyl-L-cysteine + [acceptor protein]-L-lysine = [E2 ubiquitin-conjugating enzyme]-L-cysteine + [acceptor protein]-N(6)-ubiquitinyl-L-lysine.</text>
        <dbReference type="EC" id="2.3.2.31"/>
    </reaction>
</comment>
<dbReference type="EMBL" id="JAPQKH010000002">
    <property type="protein sequence ID" value="KAJ5113366.1"/>
    <property type="molecule type" value="Genomic_DNA"/>
</dbReference>
<dbReference type="GO" id="GO:0016567">
    <property type="term" value="P:protein ubiquitination"/>
    <property type="evidence" value="ECO:0007669"/>
    <property type="project" value="InterPro"/>
</dbReference>
<name>A0A9W9G762_9EURO</name>
<accession>A0A9W9G762</accession>
<dbReference type="AlphaFoldDB" id="A0A9W9G762"/>
<organism evidence="11 12">
    <name type="scientific">Penicillium angulare</name>
    <dbReference type="NCBI Taxonomy" id="116970"/>
    <lineage>
        <taxon>Eukaryota</taxon>
        <taxon>Fungi</taxon>
        <taxon>Dikarya</taxon>
        <taxon>Ascomycota</taxon>
        <taxon>Pezizomycotina</taxon>
        <taxon>Eurotiomycetes</taxon>
        <taxon>Eurotiomycetidae</taxon>
        <taxon>Eurotiales</taxon>
        <taxon>Aspergillaceae</taxon>
        <taxon>Penicillium</taxon>
    </lineage>
</organism>
<dbReference type="EC" id="2.3.2.31" evidence="2"/>
<dbReference type="SUPFAM" id="SSF57850">
    <property type="entry name" value="RING/U-box"/>
    <property type="match status" value="2"/>
</dbReference>
<dbReference type="Pfam" id="PF01485">
    <property type="entry name" value="IBR"/>
    <property type="match status" value="1"/>
</dbReference>
<reference evidence="11" key="2">
    <citation type="journal article" date="2023" name="IMA Fungus">
        <title>Comparative genomic study of the Penicillium genus elucidates a diverse pangenome and 15 lateral gene transfer events.</title>
        <authorList>
            <person name="Petersen C."/>
            <person name="Sorensen T."/>
            <person name="Nielsen M.R."/>
            <person name="Sondergaard T.E."/>
            <person name="Sorensen J.L."/>
            <person name="Fitzpatrick D.A."/>
            <person name="Frisvad J.C."/>
            <person name="Nielsen K.L."/>
        </authorList>
    </citation>
    <scope>NUCLEOTIDE SEQUENCE</scope>
    <source>
        <strain evidence="11">IBT 30069</strain>
    </source>
</reference>
<keyword evidence="5" id="KW-0677">Repeat</keyword>
<dbReference type="Pfam" id="PF00097">
    <property type="entry name" value="zf-C3HC4"/>
    <property type="match status" value="1"/>
</dbReference>
<evidence type="ECO:0000256" key="9">
    <source>
        <dbReference type="SAM" id="MobiDB-lite"/>
    </source>
</evidence>
<evidence type="ECO:0000313" key="11">
    <source>
        <dbReference type="EMBL" id="KAJ5113366.1"/>
    </source>
</evidence>
<keyword evidence="7" id="KW-0833">Ubl conjugation pathway</keyword>
<dbReference type="CDD" id="cd22584">
    <property type="entry name" value="Rcat_RBR_unk"/>
    <property type="match status" value="1"/>
</dbReference>
<feature type="domain" description="RING-type" evidence="10">
    <location>
        <begin position="121"/>
        <end position="312"/>
    </location>
</feature>
<keyword evidence="6" id="KW-0863">Zinc-finger</keyword>
<gene>
    <name evidence="11" type="ORF">N7456_001900</name>
</gene>
<evidence type="ECO:0000256" key="5">
    <source>
        <dbReference type="ARBA" id="ARBA00022737"/>
    </source>
</evidence>
<dbReference type="InterPro" id="IPR031127">
    <property type="entry name" value="E3_UB_ligase_RBR"/>
</dbReference>
<dbReference type="Proteomes" id="UP001149165">
    <property type="component" value="Unassembled WGS sequence"/>
</dbReference>
<evidence type="ECO:0000256" key="7">
    <source>
        <dbReference type="ARBA" id="ARBA00022786"/>
    </source>
</evidence>
<evidence type="ECO:0000313" key="12">
    <source>
        <dbReference type="Proteomes" id="UP001149165"/>
    </source>
</evidence>
<dbReference type="Gene3D" id="1.20.120.1750">
    <property type="match status" value="1"/>
</dbReference>
<dbReference type="InterPro" id="IPR017907">
    <property type="entry name" value="Znf_RING_CS"/>
</dbReference>
<dbReference type="Gene3D" id="3.30.40.10">
    <property type="entry name" value="Zinc/RING finger domain, C3HC4 (zinc finger)"/>
    <property type="match status" value="1"/>
</dbReference>
<dbReference type="PROSITE" id="PS51873">
    <property type="entry name" value="TRIAD"/>
    <property type="match status" value="1"/>
</dbReference>
<dbReference type="PANTHER" id="PTHR11685">
    <property type="entry name" value="RBR FAMILY RING FINGER AND IBR DOMAIN-CONTAINING"/>
    <property type="match status" value="1"/>
</dbReference>
<keyword evidence="3" id="KW-0808">Transferase</keyword>
<dbReference type="PROSITE" id="PS00518">
    <property type="entry name" value="ZF_RING_1"/>
    <property type="match status" value="1"/>
</dbReference>
<keyword evidence="8" id="KW-0862">Zinc</keyword>
<reference evidence="11" key="1">
    <citation type="submission" date="2022-11" db="EMBL/GenBank/DDBJ databases">
        <authorList>
            <person name="Petersen C."/>
        </authorList>
    </citation>
    <scope>NUCLEOTIDE SEQUENCE</scope>
    <source>
        <strain evidence="11">IBT 30069</strain>
    </source>
</reference>
<evidence type="ECO:0000256" key="6">
    <source>
        <dbReference type="ARBA" id="ARBA00022771"/>
    </source>
</evidence>